<dbReference type="EMBL" id="FOFS01000007">
    <property type="protein sequence ID" value="SEQ50985.1"/>
    <property type="molecule type" value="Genomic_DNA"/>
</dbReference>
<accession>A0A1H9GLK2</accession>
<evidence type="ECO:0000256" key="1">
    <source>
        <dbReference type="SAM" id="SignalP"/>
    </source>
</evidence>
<gene>
    <name evidence="3" type="ORF">SAMN04488038_107122</name>
</gene>
<feature type="chain" id="PRO_5011457740" evidence="1">
    <location>
        <begin position="23"/>
        <end position="407"/>
    </location>
</feature>
<dbReference type="OrthoDB" id="9767539at2"/>
<dbReference type="Gene3D" id="2.40.160.10">
    <property type="entry name" value="Porin"/>
    <property type="match status" value="1"/>
</dbReference>
<dbReference type="InterPro" id="IPR023614">
    <property type="entry name" value="Porin_dom_sf"/>
</dbReference>
<dbReference type="AlphaFoldDB" id="A0A1H9GLK2"/>
<feature type="signal peptide" evidence="1">
    <location>
        <begin position="1"/>
        <end position="22"/>
    </location>
</feature>
<evidence type="ECO:0000259" key="2">
    <source>
        <dbReference type="Pfam" id="PF13372"/>
    </source>
</evidence>
<evidence type="ECO:0000313" key="3">
    <source>
        <dbReference type="EMBL" id="SEQ50985.1"/>
    </source>
</evidence>
<organism evidence="3 4">
    <name type="scientific">Solimonas aquatica</name>
    <dbReference type="NCBI Taxonomy" id="489703"/>
    <lineage>
        <taxon>Bacteria</taxon>
        <taxon>Pseudomonadati</taxon>
        <taxon>Pseudomonadota</taxon>
        <taxon>Gammaproteobacteria</taxon>
        <taxon>Nevskiales</taxon>
        <taxon>Nevskiaceae</taxon>
        <taxon>Solimonas</taxon>
    </lineage>
</organism>
<dbReference type="SUPFAM" id="SSF56935">
    <property type="entry name" value="Porins"/>
    <property type="match status" value="1"/>
</dbReference>
<keyword evidence="4" id="KW-1185">Reference proteome</keyword>
<dbReference type="InterPro" id="IPR025388">
    <property type="entry name" value="Alginate_export_dom"/>
</dbReference>
<name>A0A1H9GLK2_9GAMM</name>
<protein>
    <submittedName>
        <fullName evidence="3">Alginate export</fullName>
    </submittedName>
</protein>
<feature type="domain" description="Alginate export" evidence="2">
    <location>
        <begin position="40"/>
        <end position="161"/>
    </location>
</feature>
<sequence>MKHIHCWPLAGAALLVSQFAGAADSLENLSFAVLGGAPNLDLRTRYEHVDNETSSNPRDSSALTARTRLGYTTGKWNNLDAQLEYEGTAAYQEKSYNSGLNTVKNRPAIADPVGNELNQYWLRYTGLPWTTLKLGRQRYTLDNQRFVGNVGWRQNEQTYDGGSVLIKPAPLPALEINYAYFHNINTPAYANVPMSATHLANIAYTFGDALKLVGYSYWLDFEMPSTAANRQDSRSTGLRATGSYALPAQLKLSYAAEYAQQRRYADATSKVDADYWNAEAGLSYAYATLKLGYELLGSHDGLYGFQTPLATLHAFDGWADQFLTTPNNGLQHKYASLALTQWKTTATLVWHGFKADETGAAYGEEFDASLSRPITKQLSVLAKYASYDARGFSSDTGKFWLQAEFKF</sequence>
<dbReference type="RefSeq" id="WP_093285444.1">
    <property type="nucleotide sequence ID" value="NZ_FOFS01000007.1"/>
</dbReference>
<evidence type="ECO:0000313" key="4">
    <source>
        <dbReference type="Proteomes" id="UP000199233"/>
    </source>
</evidence>
<reference evidence="3 4" key="1">
    <citation type="submission" date="2016-10" db="EMBL/GenBank/DDBJ databases">
        <authorList>
            <person name="de Groot N.N."/>
        </authorList>
    </citation>
    <scope>NUCLEOTIDE SEQUENCE [LARGE SCALE GENOMIC DNA]</scope>
    <source>
        <strain evidence="3 4">DSM 25927</strain>
    </source>
</reference>
<dbReference type="STRING" id="489703.SAMN04488038_107122"/>
<keyword evidence="1" id="KW-0732">Signal</keyword>
<proteinExistence type="predicted"/>
<dbReference type="Pfam" id="PF13372">
    <property type="entry name" value="Alginate_exp"/>
    <property type="match status" value="1"/>
</dbReference>
<dbReference type="Proteomes" id="UP000199233">
    <property type="component" value="Unassembled WGS sequence"/>
</dbReference>